<keyword evidence="2" id="KW-1185">Reference proteome</keyword>
<evidence type="ECO:0000313" key="1">
    <source>
        <dbReference type="EMBL" id="KAF9641905.1"/>
    </source>
</evidence>
<gene>
    <name evidence="1" type="ORF">BDM02DRAFT_3273652</name>
</gene>
<evidence type="ECO:0000313" key="2">
    <source>
        <dbReference type="Proteomes" id="UP000886501"/>
    </source>
</evidence>
<organism evidence="1 2">
    <name type="scientific">Thelephora ganbajun</name>
    <name type="common">Ganba fungus</name>
    <dbReference type="NCBI Taxonomy" id="370292"/>
    <lineage>
        <taxon>Eukaryota</taxon>
        <taxon>Fungi</taxon>
        <taxon>Dikarya</taxon>
        <taxon>Basidiomycota</taxon>
        <taxon>Agaricomycotina</taxon>
        <taxon>Agaricomycetes</taxon>
        <taxon>Thelephorales</taxon>
        <taxon>Thelephoraceae</taxon>
        <taxon>Thelephora</taxon>
    </lineage>
</organism>
<dbReference type="EMBL" id="MU118954">
    <property type="protein sequence ID" value="KAF9641905.1"/>
    <property type="molecule type" value="Genomic_DNA"/>
</dbReference>
<dbReference type="Proteomes" id="UP000886501">
    <property type="component" value="Unassembled WGS sequence"/>
</dbReference>
<name>A0ACB6YWS6_THEGA</name>
<protein>
    <submittedName>
        <fullName evidence="1">Uncharacterized protein</fullName>
    </submittedName>
</protein>
<sequence>MLRKLGLSGPGGTSRGNSDQGRSKWIRRLPWRLPRETITNRQDEDAIASTIMVVEHENVKPVRGNGKAESTSYTPHASADPEVQTISSSPPFDFDLEDDTAPPRGQISQQKAIYNKIANLTSSFDTILKLLEVTDFSKLVTMFAETWTEITGGEKQAGFRD</sequence>
<reference evidence="1" key="1">
    <citation type="submission" date="2019-10" db="EMBL/GenBank/DDBJ databases">
        <authorList>
            <consortium name="DOE Joint Genome Institute"/>
            <person name="Kuo A."/>
            <person name="Miyauchi S."/>
            <person name="Kiss E."/>
            <person name="Drula E."/>
            <person name="Kohler A."/>
            <person name="Sanchez-Garcia M."/>
            <person name="Andreopoulos B."/>
            <person name="Barry K.W."/>
            <person name="Bonito G."/>
            <person name="Buee M."/>
            <person name="Carver A."/>
            <person name="Chen C."/>
            <person name="Cichocki N."/>
            <person name="Clum A."/>
            <person name="Culley D."/>
            <person name="Crous P.W."/>
            <person name="Fauchery L."/>
            <person name="Girlanda M."/>
            <person name="Hayes R."/>
            <person name="Keri Z."/>
            <person name="Labutti K."/>
            <person name="Lipzen A."/>
            <person name="Lombard V."/>
            <person name="Magnuson J."/>
            <person name="Maillard F."/>
            <person name="Morin E."/>
            <person name="Murat C."/>
            <person name="Nolan M."/>
            <person name="Ohm R."/>
            <person name="Pangilinan J."/>
            <person name="Pereira M."/>
            <person name="Perotto S."/>
            <person name="Peter M."/>
            <person name="Riley R."/>
            <person name="Sitrit Y."/>
            <person name="Stielow B."/>
            <person name="Szollosi G."/>
            <person name="Zifcakova L."/>
            <person name="Stursova M."/>
            <person name="Spatafora J.W."/>
            <person name="Tedersoo L."/>
            <person name="Vaario L.-M."/>
            <person name="Yamada A."/>
            <person name="Yan M."/>
            <person name="Wang P."/>
            <person name="Xu J."/>
            <person name="Bruns T."/>
            <person name="Baldrian P."/>
            <person name="Vilgalys R."/>
            <person name="Henrissat B."/>
            <person name="Grigoriev I.V."/>
            <person name="Hibbett D."/>
            <person name="Nagy L.G."/>
            <person name="Martin F.M."/>
        </authorList>
    </citation>
    <scope>NUCLEOTIDE SEQUENCE</scope>
    <source>
        <strain evidence="1">P2</strain>
    </source>
</reference>
<accession>A0ACB6YWS6</accession>
<reference evidence="1" key="2">
    <citation type="journal article" date="2020" name="Nat. Commun.">
        <title>Large-scale genome sequencing of mycorrhizal fungi provides insights into the early evolution of symbiotic traits.</title>
        <authorList>
            <person name="Miyauchi S."/>
            <person name="Kiss E."/>
            <person name="Kuo A."/>
            <person name="Drula E."/>
            <person name="Kohler A."/>
            <person name="Sanchez-Garcia M."/>
            <person name="Morin E."/>
            <person name="Andreopoulos B."/>
            <person name="Barry K.W."/>
            <person name="Bonito G."/>
            <person name="Buee M."/>
            <person name="Carver A."/>
            <person name="Chen C."/>
            <person name="Cichocki N."/>
            <person name="Clum A."/>
            <person name="Culley D."/>
            <person name="Crous P.W."/>
            <person name="Fauchery L."/>
            <person name="Girlanda M."/>
            <person name="Hayes R.D."/>
            <person name="Keri Z."/>
            <person name="LaButti K."/>
            <person name="Lipzen A."/>
            <person name="Lombard V."/>
            <person name="Magnuson J."/>
            <person name="Maillard F."/>
            <person name="Murat C."/>
            <person name="Nolan M."/>
            <person name="Ohm R.A."/>
            <person name="Pangilinan J."/>
            <person name="Pereira M.F."/>
            <person name="Perotto S."/>
            <person name="Peter M."/>
            <person name="Pfister S."/>
            <person name="Riley R."/>
            <person name="Sitrit Y."/>
            <person name="Stielow J.B."/>
            <person name="Szollosi G."/>
            <person name="Zifcakova L."/>
            <person name="Stursova M."/>
            <person name="Spatafora J.W."/>
            <person name="Tedersoo L."/>
            <person name="Vaario L.M."/>
            <person name="Yamada A."/>
            <person name="Yan M."/>
            <person name="Wang P."/>
            <person name="Xu J."/>
            <person name="Bruns T."/>
            <person name="Baldrian P."/>
            <person name="Vilgalys R."/>
            <person name="Dunand C."/>
            <person name="Henrissat B."/>
            <person name="Grigoriev I.V."/>
            <person name="Hibbett D."/>
            <person name="Nagy L.G."/>
            <person name="Martin F.M."/>
        </authorList>
    </citation>
    <scope>NUCLEOTIDE SEQUENCE</scope>
    <source>
        <strain evidence="1">P2</strain>
    </source>
</reference>
<comment type="caution">
    <text evidence="1">The sequence shown here is derived from an EMBL/GenBank/DDBJ whole genome shotgun (WGS) entry which is preliminary data.</text>
</comment>
<proteinExistence type="predicted"/>